<reference evidence="2" key="1">
    <citation type="submission" date="2016-10" db="EMBL/GenBank/DDBJ databases">
        <authorList>
            <person name="Varghese N."/>
            <person name="Submissions S."/>
        </authorList>
    </citation>
    <scope>NUCLEOTIDE SEQUENCE [LARGE SCALE GENOMIC DNA]</scope>
    <source>
        <strain evidence="2">ANC 5076</strain>
    </source>
</reference>
<gene>
    <name evidence="1" type="ORF">SAMN05444586_102327</name>
</gene>
<dbReference type="EMBL" id="FOZU01000023">
    <property type="protein sequence ID" value="SFT10928.1"/>
    <property type="molecule type" value="Genomic_DNA"/>
</dbReference>
<accession>A0A1I6VB08</accession>
<keyword evidence="2" id="KW-1185">Reference proteome</keyword>
<evidence type="ECO:0000313" key="2">
    <source>
        <dbReference type="Proteomes" id="UP000182827"/>
    </source>
</evidence>
<name>A0A1I6VB08_9GAMM</name>
<dbReference type="Proteomes" id="UP000182827">
    <property type="component" value="Unassembled WGS sequence"/>
</dbReference>
<evidence type="ECO:0000313" key="1">
    <source>
        <dbReference type="EMBL" id="SFT10928.1"/>
    </source>
</evidence>
<proteinExistence type="predicted"/>
<organism evidence="1 2">
    <name type="scientific">Acinetobacter bohemicus</name>
    <dbReference type="NCBI Taxonomy" id="1435036"/>
    <lineage>
        <taxon>Bacteria</taxon>
        <taxon>Pseudomonadati</taxon>
        <taxon>Pseudomonadota</taxon>
        <taxon>Gammaproteobacteria</taxon>
        <taxon>Moraxellales</taxon>
        <taxon>Moraxellaceae</taxon>
        <taxon>Acinetobacter</taxon>
    </lineage>
</organism>
<sequence length="56" mass="6477">MRNHIVGLMPIALDLNVDMDIQLKSDKINTGTSLIEYDKMTDHYLEAPKPEKISYR</sequence>
<dbReference type="AlphaFoldDB" id="A0A1I6VB08"/>
<protein>
    <submittedName>
        <fullName evidence="1">Uncharacterized protein</fullName>
    </submittedName>
</protein>